<organism evidence="3 4">
    <name type="scientific">Actinotalea lenta</name>
    <dbReference type="NCBI Taxonomy" id="3064654"/>
    <lineage>
        <taxon>Bacteria</taxon>
        <taxon>Bacillati</taxon>
        <taxon>Actinomycetota</taxon>
        <taxon>Actinomycetes</taxon>
        <taxon>Micrococcales</taxon>
        <taxon>Cellulomonadaceae</taxon>
        <taxon>Actinotalea</taxon>
    </lineage>
</organism>
<accession>A0ABT9D853</accession>
<evidence type="ECO:0000256" key="1">
    <source>
        <dbReference type="SAM" id="MobiDB-lite"/>
    </source>
</evidence>
<feature type="domain" description="TNase-like" evidence="2">
    <location>
        <begin position="58"/>
        <end position="175"/>
    </location>
</feature>
<reference evidence="3 4" key="1">
    <citation type="submission" date="2023-07" db="EMBL/GenBank/DDBJ databases">
        <title>Description of novel actinomycetes strains, isolated from tidal flat sediment.</title>
        <authorList>
            <person name="Lu C."/>
        </authorList>
    </citation>
    <scope>NUCLEOTIDE SEQUENCE [LARGE SCALE GENOMIC DNA]</scope>
    <source>
        <strain evidence="3 4">SYSU T00b441</strain>
    </source>
</reference>
<dbReference type="PROSITE" id="PS50830">
    <property type="entry name" value="TNASE_3"/>
    <property type="match status" value="1"/>
</dbReference>
<dbReference type="Proteomes" id="UP001232536">
    <property type="component" value="Unassembled WGS sequence"/>
</dbReference>
<dbReference type="InterPro" id="IPR035437">
    <property type="entry name" value="SNase_OB-fold_sf"/>
</dbReference>
<dbReference type="Gene3D" id="2.40.50.90">
    <property type="match status" value="1"/>
</dbReference>
<name>A0ABT9D853_9CELL</name>
<dbReference type="SMART" id="SM00318">
    <property type="entry name" value="SNc"/>
    <property type="match status" value="1"/>
</dbReference>
<evidence type="ECO:0000313" key="4">
    <source>
        <dbReference type="Proteomes" id="UP001232536"/>
    </source>
</evidence>
<keyword evidence="4" id="KW-1185">Reference proteome</keyword>
<feature type="compositionally biased region" description="Low complexity" evidence="1">
    <location>
        <begin position="38"/>
        <end position="64"/>
    </location>
</feature>
<sequence length="251" mass="25725">MPVVLVALAGCEEFDSGTGSAGRVGAPKSTTATREATPEPSVETPSASSTPSPSADPLTSTGTVTEVVDGDTIKVDGQSVRLIGMDSPEAGQCGYDEATAAMADIVTGRVVTLIAVAGRDDVDQYGRLLRFVEVDGTDVGLREIELGLAVARYDGRDGYGTHPRQDAYIAADAAAADVTCAAPEPTAPAEPAPLVGPAADATCDPSYPTVCIPPAPPDLDCGDITFRRFTVLPPDPHHFDGNHDGVGCESD</sequence>
<protein>
    <submittedName>
        <fullName evidence="3">Thermonuclease family protein</fullName>
    </submittedName>
</protein>
<evidence type="ECO:0000259" key="2">
    <source>
        <dbReference type="PROSITE" id="PS50830"/>
    </source>
</evidence>
<evidence type="ECO:0000313" key="3">
    <source>
        <dbReference type="EMBL" id="MDO8107062.1"/>
    </source>
</evidence>
<dbReference type="InterPro" id="IPR016071">
    <property type="entry name" value="Staphylococal_nuclease_OB-fold"/>
</dbReference>
<dbReference type="Pfam" id="PF00565">
    <property type="entry name" value="SNase"/>
    <property type="match status" value="1"/>
</dbReference>
<dbReference type="RefSeq" id="WP_304600697.1">
    <property type="nucleotide sequence ID" value="NZ_JAUQYP010000001.1"/>
</dbReference>
<feature type="region of interest" description="Disordered" evidence="1">
    <location>
        <begin position="14"/>
        <end position="64"/>
    </location>
</feature>
<comment type="caution">
    <text evidence="3">The sequence shown here is derived from an EMBL/GenBank/DDBJ whole genome shotgun (WGS) entry which is preliminary data.</text>
</comment>
<proteinExistence type="predicted"/>
<dbReference type="EMBL" id="JAUQYP010000001">
    <property type="protein sequence ID" value="MDO8107062.1"/>
    <property type="molecule type" value="Genomic_DNA"/>
</dbReference>
<dbReference type="SUPFAM" id="SSF50199">
    <property type="entry name" value="Staphylococcal nuclease"/>
    <property type="match status" value="1"/>
</dbReference>
<gene>
    <name evidence="3" type="ORF">Q6348_07605</name>
</gene>